<accession>Q6ZC05</accession>
<evidence type="ECO:0000313" key="2">
    <source>
        <dbReference type="Proteomes" id="UP000000763"/>
    </source>
</evidence>
<name>Q6ZC05_ORYSJ</name>
<protein>
    <submittedName>
        <fullName evidence="1">Uncharacterized protein</fullName>
    </submittedName>
</protein>
<dbReference type="EMBL" id="AP004586">
    <property type="protein sequence ID" value="BAD09590.1"/>
    <property type="molecule type" value="Genomic_DNA"/>
</dbReference>
<proteinExistence type="predicted"/>
<gene>
    <name evidence="1" type="primary">P0493A04.21</name>
</gene>
<reference evidence="2" key="2">
    <citation type="journal article" date="2008" name="Nucleic Acids Res.">
        <title>The rice annotation project database (RAP-DB): 2008 update.</title>
        <authorList>
            <consortium name="The rice annotation project (RAP)"/>
        </authorList>
    </citation>
    <scope>GENOME REANNOTATION</scope>
    <source>
        <strain evidence="2">cv. Nipponbare</strain>
    </source>
</reference>
<reference evidence="2" key="1">
    <citation type="journal article" date="2005" name="Nature">
        <title>The map-based sequence of the rice genome.</title>
        <authorList>
            <consortium name="International rice genome sequencing project (IRGSP)"/>
            <person name="Matsumoto T."/>
            <person name="Wu J."/>
            <person name="Kanamori H."/>
            <person name="Katayose Y."/>
            <person name="Fujisawa M."/>
            <person name="Namiki N."/>
            <person name="Mizuno H."/>
            <person name="Yamamoto K."/>
            <person name="Antonio B.A."/>
            <person name="Baba T."/>
            <person name="Sakata K."/>
            <person name="Nagamura Y."/>
            <person name="Aoki H."/>
            <person name="Arikawa K."/>
            <person name="Arita K."/>
            <person name="Bito T."/>
            <person name="Chiden Y."/>
            <person name="Fujitsuka N."/>
            <person name="Fukunaka R."/>
            <person name="Hamada M."/>
            <person name="Harada C."/>
            <person name="Hayashi A."/>
            <person name="Hijishita S."/>
            <person name="Honda M."/>
            <person name="Hosokawa S."/>
            <person name="Ichikawa Y."/>
            <person name="Idonuma A."/>
            <person name="Iijima M."/>
            <person name="Ikeda M."/>
            <person name="Ikeno M."/>
            <person name="Ito K."/>
            <person name="Ito S."/>
            <person name="Ito T."/>
            <person name="Ito Y."/>
            <person name="Ito Y."/>
            <person name="Iwabuchi A."/>
            <person name="Kamiya K."/>
            <person name="Karasawa W."/>
            <person name="Kurita K."/>
            <person name="Katagiri S."/>
            <person name="Kikuta A."/>
            <person name="Kobayashi H."/>
            <person name="Kobayashi N."/>
            <person name="Machita K."/>
            <person name="Maehara T."/>
            <person name="Masukawa M."/>
            <person name="Mizubayashi T."/>
            <person name="Mukai Y."/>
            <person name="Nagasaki H."/>
            <person name="Nagata Y."/>
            <person name="Naito S."/>
            <person name="Nakashima M."/>
            <person name="Nakama Y."/>
            <person name="Nakamichi Y."/>
            <person name="Nakamura M."/>
            <person name="Meguro A."/>
            <person name="Negishi M."/>
            <person name="Ohta I."/>
            <person name="Ohta T."/>
            <person name="Okamoto M."/>
            <person name="Ono N."/>
            <person name="Saji S."/>
            <person name="Sakaguchi M."/>
            <person name="Sakai K."/>
            <person name="Shibata M."/>
            <person name="Shimokawa T."/>
            <person name="Song J."/>
            <person name="Takazaki Y."/>
            <person name="Terasawa K."/>
            <person name="Tsugane M."/>
            <person name="Tsuji K."/>
            <person name="Ueda S."/>
            <person name="Waki K."/>
            <person name="Yamagata H."/>
            <person name="Yamamoto M."/>
            <person name="Yamamoto S."/>
            <person name="Yamane H."/>
            <person name="Yoshiki S."/>
            <person name="Yoshihara R."/>
            <person name="Yukawa K."/>
            <person name="Zhong H."/>
            <person name="Yano M."/>
            <person name="Yuan Q."/>
            <person name="Ouyang S."/>
            <person name="Liu J."/>
            <person name="Jones K.M."/>
            <person name="Gansberger K."/>
            <person name="Moffat K."/>
            <person name="Hill J."/>
            <person name="Bera J."/>
            <person name="Fadrosh D."/>
            <person name="Jin S."/>
            <person name="Johri S."/>
            <person name="Kim M."/>
            <person name="Overton L."/>
            <person name="Reardon M."/>
            <person name="Tsitrin T."/>
            <person name="Vuong H."/>
            <person name="Weaver B."/>
            <person name="Ciecko A."/>
            <person name="Tallon L."/>
            <person name="Jackson J."/>
            <person name="Pai G."/>
            <person name="Aken S.V."/>
            <person name="Utterback T."/>
            <person name="Reidmuller S."/>
            <person name="Feldblyum T."/>
            <person name="Hsiao J."/>
            <person name="Zismann V."/>
            <person name="Iobst S."/>
            <person name="de Vazeille A.R."/>
            <person name="Buell C.R."/>
            <person name="Ying K."/>
            <person name="Li Y."/>
            <person name="Lu T."/>
            <person name="Huang Y."/>
            <person name="Zhao Q."/>
            <person name="Feng Q."/>
            <person name="Zhang L."/>
            <person name="Zhu J."/>
            <person name="Weng Q."/>
            <person name="Mu J."/>
            <person name="Lu Y."/>
            <person name="Fan D."/>
            <person name="Liu Y."/>
            <person name="Guan J."/>
            <person name="Zhang Y."/>
            <person name="Yu S."/>
            <person name="Liu X."/>
            <person name="Zhang Y."/>
            <person name="Hong G."/>
            <person name="Han B."/>
            <person name="Choisne N."/>
            <person name="Demange N."/>
            <person name="Orjeda G."/>
            <person name="Samain S."/>
            <person name="Cattolico L."/>
            <person name="Pelletier E."/>
            <person name="Couloux A."/>
            <person name="Segurens B."/>
            <person name="Wincker P."/>
            <person name="D'Hont A."/>
            <person name="Scarpelli C."/>
            <person name="Weissenbach J."/>
            <person name="Salanoubat M."/>
            <person name="Quetier F."/>
            <person name="Yu Y."/>
            <person name="Kim H.R."/>
            <person name="Rambo T."/>
            <person name="Currie J."/>
            <person name="Collura K."/>
            <person name="Luo M."/>
            <person name="Yang T."/>
            <person name="Ammiraju J.S.S."/>
            <person name="Engler F."/>
            <person name="Soderlund C."/>
            <person name="Wing R.A."/>
            <person name="Palmer L.E."/>
            <person name="de la Bastide M."/>
            <person name="Spiegel L."/>
            <person name="Nascimento L."/>
            <person name="Zutavern T."/>
            <person name="O'Shaughnessy A."/>
            <person name="Dike S."/>
            <person name="Dedhia N."/>
            <person name="Preston R."/>
            <person name="Balija V."/>
            <person name="McCombie W.R."/>
            <person name="Chow T."/>
            <person name="Chen H."/>
            <person name="Chung M."/>
            <person name="Chen C."/>
            <person name="Shaw J."/>
            <person name="Wu H."/>
            <person name="Hsiao K."/>
            <person name="Chao Y."/>
            <person name="Chu M."/>
            <person name="Cheng C."/>
            <person name="Hour A."/>
            <person name="Lee P."/>
            <person name="Lin S."/>
            <person name="Lin Y."/>
            <person name="Liou J."/>
            <person name="Liu S."/>
            <person name="Hsing Y."/>
            <person name="Raghuvanshi S."/>
            <person name="Mohanty A."/>
            <person name="Bharti A.K."/>
            <person name="Gaur A."/>
            <person name="Gupta V."/>
            <person name="Kumar D."/>
            <person name="Ravi V."/>
            <person name="Vij S."/>
            <person name="Kapur A."/>
            <person name="Khurana P."/>
            <person name="Khurana P."/>
            <person name="Khurana J.P."/>
            <person name="Tyagi A.K."/>
            <person name="Gaikwad K."/>
            <person name="Singh A."/>
            <person name="Dalal V."/>
            <person name="Srivastava S."/>
            <person name="Dixit A."/>
            <person name="Pal A.K."/>
            <person name="Ghazi I.A."/>
            <person name="Yadav M."/>
            <person name="Pandit A."/>
            <person name="Bhargava A."/>
            <person name="Sureshbabu K."/>
            <person name="Batra K."/>
            <person name="Sharma T.R."/>
            <person name="Mohapatra T."/>
            <person name="Singh N.K."/>
            <person name="Messing J."/>
            <person name="Nelson A.B."/>
            <person name="Fuks G."/>
            <person name="Kavchok S."/>
            <person name="Keizer G."/>
            <person name="Linton E."/>
            <person name="Llaca V."/>
            <person name="Song R."/>
            <person name="Tanyolac B."/>
            <person name="Young S."/>
            <person name="Ho-Il K."/>
            <person name="Hahn J.H."/>
            <person name="Sangsakoo G."/>
            <person name="Vanavichit A."/>
            <person name="de Mattos Luiz.A.T."/>
            <person name="Zimmer P.D."/>
            <person name="Malone G."/>
            <person name="Dellagostin O."/>
            <person name="de Oliveira A.C."/>
            <person name="Bevan M."/>
            <person name="Bancroft I."/>
            <person name="Minx P."/>
            <person name="Cordum H."/>
            <person name="Wilson R."/>
            <person name="Cheng Z."/>
            <person name="Jin W."/>
            <person name="Jiang J."/>
            <person name="Leong S.A."/>
            <person name="Iwama H."/>
            <person name="Gojobori T."/>
            <person name="Itoh T."/>
            <person name="Niimura Y."/>
            <person name="Fujii Y."/>
            <person name="Habara T."/>
            <person name="Sakai H."/>
            <person name="Sato Y."/>
            <person name="Wilson G."/>
            <person name="Kumar K."/>
            <person name="McCouch S."/>
            <person name="Juretic N."/>
            <person name="Hoen D."/>
            <person name="Wright S."/>
            <person name="Bruskiewich R."/>
            <person name="Bureau T."/>
            <person name="Miyao A."/>
            <person name="Hirochika H."/>
            <person name="Nishikawa T."/>
            <person name="Kadowaki K."/>
            <person name="Sugiura M."/>
            <person name="Burr B."/>
            <person name="Sasaki T."/>
        </authorList>
    </citation>
    <scope>NUCLEOTIDE SEQUENCE [LARGE SCALE GENOMIC DNA]</scope>
    <source>
        <strain evidence="2">cv. Nipponbare</strain>
    </source>
</reference>
<evidence type="ECO:0000313" key="1">
    <source>
        <dbReference type="EMBL" id="BAD09590.1"/>
    </source>
</evidence>
<sequence>MEDEMILFFPDGLHVMIIDDDAKAVRRATAMLSELHYAGRLILDDIWWPPCTIDR</sequence>
<organism evidence="1 2">
    <name type="scientific">Oryza sativa subsp. japonica</name>
    <name type="common">Rice</name>
    <dbReference type="NCBI Taxonomy" id="39947"/>
    <lineage>
        <taxon>Eukaryota</taxon>
        <taxon>Viridiplantae</taxon>
        <taxon>Streptophyta</taxon>
        <taxon>Embryophyta</taxon>
        <taxon>Tracheophyta</taxon>
        <taxon>Spermatophyta</taxon>
        <taxon>Magnoliopsida</taxon>
        <taxon>Liliopsida</taxon>
        <taxon>Poales</taxon>
        <taxon>Poaceae</taxon>
        <taxon>BOP clade</taxon>
        <taxon>Oryzoideae</taxon>
        <taxon>Oryzeae</taxon>
        <taxon>Oryzinae</taxon>
        <taxon>Oryza</taxon>
        <taxon>Oryza sativa</taxon>
    </lineage>
</organism>
<dbReference type="Proteomes" id="UP000000763">
    <property type="component" value="Chromosome 8"/>
</dbReference>
<dbReference type="AlphaFoldDB" id="Q6ZC05"/>